<evidence type="ECO:0000256" key="2">
    <source>
        <dbReference type="ARBA" id="ARBA00023002"/>
    </source>
</evidence>
<dbReference type="PRINTS" id="PR00080">
    <property type="entry name" value="SDRFAMILY"/>
</dbReference>
<dbReference type="PANTHER" id="PTHR44169">
    <property type="entry name" value="NADPH-DEPENDENT 1-ACYLDIHYDROXYACETONE PHOSPHATE REDUCTASE"/>
    <property type="match status" value="1"/>
</dbReference>
<reference evidence="4 5" key="1">
    <citation type="submission" date="2018-09" db="EMBL/GenBank/DDBJ databases">
        <authorList>
            <person name="Zhu H."/>
        </authorList>
    </citation>
    <scope>NUCLEOTIDE SEQUENCE [LARGE SCALE GENOMIC DNA]</scope>
    <source>
        <strain evidence="4 5">K1S02-61</strain>
    </source>
</reference>
<dbReference type="Gene3D" id="3.40.50.720">
    <property type="entry name" value="NAD(P)-binding Rossmann-like Domain"/>
    <property type="match status" value="1"/>
</dbReference>
<evidence type="ECO:0000256" key="1">
    <source>
        <dbReference type="ARBA" id="ARBA00006484"/>
    </source>
</evidence>
<dbReference type="InterPro" id="IPR036291">
    <property type="entry name" value="NAD(P)-bd_dom_sf"/>
</dbReference>
<dbReference type="PRINTS" id="PR00081">
    <property type="entry name" value="GDHRDH"/>
</dbReference>
<gene>
    <name evidence="4" type="ORF">D3872_25005</name>
</gene>
<dbReference type="PROSITE" id="PS00061">
    <property type="entry name" value="ADH_SHORT"/>
    <property type="match status" value="1"/>
</dbReference>
<dbReference type="PANTHER" id="PTHR44169:SF6">
    <property type="entry name" value="NADPH-DEPENDENT 1-ACYLDIHYDROXYACETONE PHOSPHATE REDUCTASE"/>
    <property type="match status" value="1"/>
</dbReference>
<keyword evidence="5" id="KW-1185">Reference proteome</keyword>
<proteinExistence type="inferred from homology"/>
<dbReference type="InterPro" id="IPR002347">
    <property type="entry name" value="SDR_fam"/>
</dbReference>
<dbReference type="SUPFAM" id="SSF51735">
    <property type="entry name" value="NAD(P)-binding Rossmann-fold domains"/>
    <property type="match status" value="1"/>
</dbReference>
<evidence type="ECO:0000313" key="5">
    <source>
        <dbReference type="Proteomes" id="UP000284006"/>
    </source>
</evidence>
<organism evidence="4 5">
    <name type="scientific">Massilia cavernae</name>
    <dbReference type="NCBI Taxonomy" id="2320864"/>
    <lineage>
        <taxon>Bacteria</taxon>
        <taxon>Pseudomonadati</taxon>
        <taxon>Pseudomonadota</taxon>
        <taxon>Betaproteobacteria</taxon>
        <taxon>Burkholderiales</taxon>
        <taxon>Oxalobacteraceae</taxon>
        <taxon>Telluria group</taxon>
        <taxon>Massilia</taxon>
    </lineage>
</organism>
<dbReference type="NCBIfam" id="NF006117">
    <property type="entry name" value="PRK08264.1-3"/>
    <property type="match status" value="1"/>
</dbReference>
<protein>
    <submittedName>
        <fullName evidence="4">SDR family oxidoreductase</fullName>
    </submittedName>
</protein>
<dbReference type="RefSeq" id="WP_119813302.1">
    <property type="nucleotide sequence ID" value="NZ_QYUP01000201.1"/>
</dbReference>
<comment type="caution">
    <text evidence="4">The sequence shown here is derived from an EMBL/GenBank/DDBJ whole genome shotgun (WGS) entry which is preliminary data.</text>
</comment>
<comment type="similarity">
    <text evidence="1 3">Belongs to the short-chain dehydrogenases/reductases (SDR) family.</text>
</comment>
<keyword evidence="2" id="KW-0560">Oxidoreductase</keyword>
<evidence type="ECO:0000256" key="3">
    <source>
        <dbReference type="RuleBase" id="RU000363"/>
    </source>
</evidence>
<dbReference type="GO" id="GO:0016491">
    <property type="term" value="F:oxidoreductase activity"/>
    <property type="evidence" value="ECO:0007669"/>
    <property type="project" value="UniProtKB-KW"/>
</dbReference>
<dbReference type="InterPro" id="IPR020904">
    <property type="entry name" value="Sc_DH/Rdtase_CS"/>
</dbReference>
<dbReference type="Pfam" id="PF00106">
    <property type="entry name" value="adh_short"/>
    <property type="match status" value="1"/>
</dbReference>
<dbReference type="AlphaFoldDB" id="A0A418X6X8"/>
<accession>A0A418X6X8</accession>
<dbReference type="OrthoDB" id="5786478at2"/>
<dbReference type="Proteomes" id="UP000284006">
    <property type="component" value="Unassembled WGS sequence"/>
</dbReference>
<dbReference type="EMBL" id="QYUP01000201">
    <property type="protein sequence ID" value="RJG08212.1"/>
    <property type="molecule type" value="Genomic_DNA"/>
</dbReference>
<sequence length="234" mass="24151">MNIKDSVVLITGANRGLGKAWALAVLAAGARKVYAGARDPASIDIPGVVPIRLDITAPDQVAEAAKNCSDLTLLINNAGIARGGDLMGPEAADMARAELETNLFGTLAMSQAFAPVLAKNGGGAILNVLSVLSWITLPGAATYSISKAATWSMTNALRMSLRAQGTQVVGLHVGFMETEMTSGVDAPKEAPADVVRLALAAIEDGQEEVLADDLTRAVKKGLSDIRGVYLDAPA</sequence>
<evidence type="ECO:0000313" key="4">
    <source>
        <dbReference type="EMBL" id="RJG08212.1"/>
    </source>
</evidence>
<name>A0A418X6X8_9BURK</name>
<dbReference type="NCBIfam" id="NF006119">
    <property type="entry name" value="PRK08264.1-5"/>
    <property type="match status" value="1"/>
</dbReference>